<feature type="transmembrane region" description="Helical" evidence="1">
    <location>
        <begin position="55"/>
        <end position="73"/>
    </location>
</feature>
<feature type="transmembrane region" description="Helical" evidence="1">
    <location>
        <begin position="85"/>
        <end position="107"/>
    </location>
</feature>
<dbReference type="GO" id="GO:0010468">
    <property type="term" value="P:regulation of gene expression"/>
    <property type="evidence" value="ECO:0007669"/>
    <property type="project" value="InterPro"/>
</dbReference>
<dbReference type="NCBIfam" id="TIGR03082">
    <property type="entry name" value="Gneg_AbrB_dup"/>
    <property type="match status" value="2"/>
</dbReference>
<dbReference type="PIRSF" id="PIRSF038991">
    <property type="entry name" value="Protein_AbrB"/>
    <property type="match status" value="1"/>
</dbReference>
<dbReference type="AlphaFoldDB" id="A0A3M8ACI7"/>
<feature type="transmembrane region" description="Helical" evidence="1">
    <location>
        <begin position="29"/>
        <end position="48"/>
    </location>
</feature>
<dbReference type="PANTHER" id="PTHR38457">
    <property type="entry name" value="REGULATOR ABRB-RELATED"/>
    <property type="match status" value="1"/>
</dbReference>
<feature type="transmembrane region" description="Helical" evidence="1">
    <location>
        <begin position="233"/>
        <end position="254"/>
    </location>
</feature>
<feature type="transmembrane region" description="Helical" evidence="1">
    <location>
        <begin position="322"/>
        <end position="341"/>
    </location>
</feature>
<dbReference type="InterPro" id="IPR017516">
    <property type="entry name" value="AbrB_dup"/>
</dbReference>
<sequence length="362" mass="38721">MSMLLLRILLTLLLGSVGGWLFAEVLHSPLPWLIGSLLATVAATMLGVQKLWIPGWFRQAGLIVIGISLGLRMTPDIWQTMTDHIGLMLIATLLTVLISLLNAWIFYKMGKVDRVTAIFSNIPGGLSEMVTIGQSVGGNQQVISIFHSIRAVTIVLCTPFLISWLFDGHASSVVLSTGGHVLEWLPTILLVTASLIGALVATRCSIPAPYLLGPLLIAALVSLNTPWTGENPALAGGLVKAAQVWIGVSIGLGFRKENIRKQKRFFLLGAIHSLLLFGMVTAMAVGLAYFANIEVATSILATAPGGIAEMSLTAMSIGADPLLVTAFQLFRVLFVLTLFSFGGRSWGKRHRAEAAATLDRTA</sequence>
<evidence type="ECO:0000256" key="1">
    <source>
        <dbReference type="SAM" id="Phobius"/>
    </source>
</evidence>
<comment type="caution">
    <text evidence="2">The sequence shown here is derived from an EMBL/GenBank/DDBJ whole genome shotgun (WGS) entry which is preliminary data.</text>
</comment>
<dbReference type="EMBL" id="RHHN01000084">
    <property type="protein sequence ID" value="RNB48878.1"/>
    <property type="molecule type" value="Genomic_DNA"/>
</dbReference>
<feature type="transmembrane region" description="Helical" evidence="1">
    <location>
        <begin position="149"/>
        <end position="166"/>
    </location>
</feature>
<dbReference type="PANTHER" id="PTHR38457:SF1">
    <property type="entry name" value="REGULATOR ABRB-RELATED"/>
    <property type="match status" value="1"/>
</dbReference>
<feature type="transmembrane region" description="Helical" evidence="1">
    <location>
        <begin position="181"/>
        <end position="201"/>
    </location>
</feature>
<accession>A0A3M8ACI7</accession>
<keyword evidence="1" id="KW-0812">Transmembrane</keyword>
<evidence type="ECO:0000313" key="2">
    <source>
        <dbReference type="EMBL" id="RNB48878.1"/>
    </source>
</evidence>
<dbReference type="OrthoDB" id="5460360at2"/>
<keyword evidence="1" id="KW-0472">Membrane</keyword>
<keyword evidence="1" id="KW-1133">Transmembrane helix</keyword>
<protein>
    <submittedName>
        <fullName evidence="2">AbrB family transcriptional regulator</fullName>
    </submittedName>
</protein>
<feature type="transmembrane region" description="Helical" evidence="1">
    <location>
        <begin position="208"/>
        <end position="227"/>
    </location>
</feature>
<proteinExistence type="predicted"/>
<dbReference type="Pfam" id="PF05145">
    <property type="entry name" value="AbrB"/>
    <property type="match status" value="1"/>
</dbReference>
<evidence type="ECO:0000313" key="3">
    <source>
        <dbReference type="Proteomes" id="UP000276178"/>
    </source>
</evidence>
<dbReference type="InterPro" id="IPR007820">
    <property type="entry name" value="AbrB_fam"/>
</dbReference>
<dbReference type="GO" id="GO:0016020">
    <property type="term" value="C:membrane"/>
    <property type="evidence" value="ECO:0007669"/>
    <property type="project" value="InterPro"/>
</dbReference>
<name>A0A3M8ACI7_9BACL</name>
<dbReference type="Proteomes" id="UP000276178">
    <property type="component" value="Unassembled WGS sequence"/>
</dbReference>
<gene>
    <name evidence="2" type="ORF">EB820_23055</name>
</gene>
<organism evidence="2 3">
    <name type="scientific">Brevibacillus agri</name>
    <dbReference type="NCBI Taxonomy" id="51101"/>
    <lineage>
        <taxon>Bacteria</taxon>
        <taxon>Bacillati</taxon>
        <taxon>Bacillota</taxon>
        <taxon>Bacilli</taxon>
        <taxon>Bacillales</taxon>
        <taxon>Paenibacillaceae</taxon>
        <taxon>Brevibacillus</taxon>
    </lineage>
</organism>
<reference evidence="2 3" key="1">
    <citation type="submission" date="2018-10" db="EMBL/GenBank/DDBJ databases">
        <title>Phylogenomics of Brevibacillus.</title>
        <authorList>
            <person name="Dunlap C."/>
        </authorList>
    </citation>
    <scope>NUCLEOTIDE SEQUENCE [LARGE SCALE GENOMIC DNA]</scope>
    <source>
        <strain evidence="2 3">NRRL NRS 1219</strain>
    </source>
</reference>
<feature type="transmembrane region" description="Helical" evidence="1">
    <location>
        <begin position="266"/>
        <end position="291"/>
    </location>
</feature>